<organism evidence="2 3">
    <name type="scientific">Rhodococcoides corynebacterioides</name>
    <dbReference type="NCBI Taxonomy" id="53972"/>
    <lineage>
        <taxon>Bacteria</taxon>
        <taxon>Bacillati</taxon>
        <taxon>Actinomycetota</taxon>
        <taxon>Actinomycetes</taxon>
        <taxon>Mycobacteriales</taxon>
        <taxon>Nocardiaceae</taxon>
        <taxon>Rhodococcoides</taxon>
    </lineage>
</organism>
<dbReference type="SUPFAM" id="SSF52980">
    <property type="entry name" value="Restriction endonuclease-like"/>
    <property type="match status" value="1"/>
</dbReference>
<feature type="domain" description="DUF559" evidence="1">
    <location>
        <begin position="177"/>
        <end position="264"/>
    </location>
</feature>
<dbReference type="RefSeq" id="WP_222683493.1">
    <property type="nucleotide sequence ID" value="NZ_JABUBT010000004.1"/>
</dbReference>
<reference evidence="2 3" key="1">
    <citation type="submission" date="2020-06" db="EMBL/GenBank/DDBJ databases">
        <title>Taxonomy, biology and ecology of Rhodococcus bacteria occurring in California pistachio and other woody hosts as revealed by genome sequence analyses.</title>
        <authorList>
            <person name="Gai Y."/>
            <person name="Riely B."/>
        </authorList>
    </citation>
    <scope>NUCLEOTIDE SEQUENCE [LARGE SCALE GENOMIC DNA]</scope>
    <source>
        <strain evidence="2 3">BP-281</strain>
    </source>
</reference>
<dbReference type="EMBL" id="JABUBU010000002">
    <property type="protein sequence ID" value="MBY6366146.1"/>
    <property type="molecule type" value="Genomic_DNA"/>
</dbReference>
<proteinExistence type="predicted"/>
<name>A0ABS7P259_9NOCA</name>
<keyword evidence="3" id="KW-1185">Reference proteome</keyword>
<dbReference type="InterPro" id="IPR011335">
    <property type="entry name" value="Restrct_endonuc-II-like"/>
</dbReference>
<dbReference type="Pfam" id="PF04480">
    <property type="entry name" value="DUF559"/>
    <property type="match status" value="1"/>
</dbReference>
<evidence type="ECO:0000313" key="2">
    <source>
        <dbReference type="EMBL" id="MBY6366146.1"/>
    </source>
</evidence>
<dbReference type="InterPro" id="IPR047216">
    <property type="entry name" value="Endonuclease_DUF559_bact"/>
</dbReference>
<protein>
    <submittedName>
        <fullName evidence="2">DUF559 domain-containing protein</fullName>
    </submittedName>
</protein>
<dbReference type="PANTHER" id="PTHR38590:SF1">
    <property type="entry name" value="BLL0828 PROTEIN"/>
    <property type="match status" value="1"/>
</dbReference>
<evidence type="ECO:0000313" key="3">
    <source>
        <dbReference type="Proteomes" id="UP000825228"/>
    </source>
</evidence>
<dbReference type="InterPro" id="IPR007569">
    <property type="entry name" value="DUF559"/>
</dbReference>
<dbReference type="Proteomes" id="UP000825228">
    <property type="component" value="Unassembled WGS sequence"/>
</dbReference>
<sequence length="272" mass="30420">MITLTGMHLWTRAQLRASMSDATISRRFIRVLPGVYGDGDPGFVDRCRAVGLWRPDAVLARRTAGHLYGWLSEPELVDVIVSRRTRTPPWLRAREGSARSAFLSDFRVTTPAHTVVDCAADLDDGAAGKLVDECIAAGLTVSAIRAELRRGVRHSARVRRLVDTAARNFASEPERLLIRALAGRGYRLEANARVGRFVVDLLDRRARVIVEVDGLEFHSAQDVFRRDRVRQNALLLSGFLVLRYAAYDVLRNPDAVAAEIIDVVRRRRRSLA</sequence>
<comment type="caution">
    <text evidence="2">The sequence shown here is derived from an EMBL/GenBank/DDBJ whole genome shotgun (WGS) entry which is preliminary data.</text>
</comment>
<dbReference type="Gene3D" id="3.40.960.10">
    <property type="entry name" value="VSR Endonuclease"/>
    <property type="match status" value="1"/>
</dbReference>
<evidence type="ECO:0000259" key="1">
    <source>
        <dbReference type="Pfam" id="PF04480"/>
    </source>
</evidence>
<dbReference type="PANTHER" id="PTHR38590">
    <property type="entry name" value="BLL0828 PROTEIN"/>
    <property type="match status" value="1"/>
</dbReference>
<gene>
    <name evidence="2" type="ORF">HQ603_05190</name>
</gene>
<accession>A0ABS7P259</accession>